<comment type="cofactor">
    <cofactor evidence="1">
        <name>Zn(2+)</name>
        <dbReference type="ChEBI" id="CHEBI:29105"/>
    </cofactor>
</comment>
<keyword evidence="9" id="KW-0862">Zinc</keyword>
<keyword evidence="6" id="KW-0479">Metal-binding</keyword>
<keyword evidence="17" id="KW-1185">Reference proteome</keyword>
<evidence type="ECO:0000313" key="16">
    <source>
        <dbReference type="EMBL" id="KGO07254.1"/>
    </source>
</evidence>
<organism evidence="16 17">
    <name type="scientific">Dokdonia donghaensis DSW-1</name>
    <dbReference type="NCBI Taxonomy" id="1300343"/>
    <lineage>
        <taxon>Bacteria</taxon>
        <taxon>Pseudomonadati</taxon>
        <taxon>Bacteroidota</taxon>
        <taxon>Flavobacteriia</taxon>
        <taxon>Flavobacteriales</taxon>
        <taxon>Flavobacteriaceae</taxon>
        <taxon>Dokdonia</taxon>
    </lineage>
</organism>
<evidence type="ECO:0000256" key="11">
    <source>
        <dbReference type="ARBA" id="ARBA00023145"/>
    </source>
</evidence>
<dbReference type="RefSeq" id="WP_035327099.1">
    <property type="nucleotide sequence ID" value="NZ_CP015125.1"/>
</dbReference>
<dbReference type="GO" id="GO:0004222">
    <property type="term" value="F:metalloendopeptidase activity"/>
    <property type="evidence" value="ECO:0007669"/>
    <property type="project" value="InterPro"/>
</dbReference>
<dbReference type="PANTHER" id="PTHR33478">
    <property type="entry name" value="EXTRACELLULAR METALLOPROTEINASE MEP"/>
    <property type="match status" value="1"/>
</dbReference>
<dbReference type="EMBL" id="JSAQ01000001">
    <property type="protein sequence ID" value="KGO07254.1"/>
    <property type="molecule type" value="Genomic_DNA"/>
</dbReference>
<dbReference type="Pfam" id="PF02128">
    <property type="entry name" value="Peptidase_M36"/>
    <property type="match status" value="1"/>
</dbReference>
<evidence type="ECO:0000256" key="2">
    <source>
        <dbReference type="ARBA" id="ARBA00004613"/>
    </source>
</evidence>
<feature type="domain" description="PA" evidence="14">
    <location>
        <begin position="470"/>
        <end position="547"/>
    </location>
</feature>
<dbReference type="PATRIC" id="fig|1300343.5.peg.1024"/>
<dbReference type="Gene3D" id="3.10.170.10">
    <property type="match status" value="1"/>
</dbReference>
<name>A0A0A2GVF3_9FLAO</name>
<evidence type="ECO:0000256" key="9">
    <source>
        <dbReference type="ARBA" id="ARBA00022833"/>
    </source>
</evidence>
<keyword evidence="10" id="KW-0482">Metalloprotease</keyword>
<dbReference type="Proteomes" id="UP000030140">
    <property type="component" value="Unassembled WGS sequence"/>
</dbReference>
<evidence type="ECO:0000256" key="1">
    <source>
        <dbReference type="ARBA" id="ARBA00001947"/>
    </source>
</evidence>
<dbReference type="InterPro" id="IPR050371">
    <property type="entry name" value="Fungal_virulence_M36"/>
</dbReference>
<feature type="domain" description="Secretion system C-terminal sorting" evidence="15">
    <location>
        <begin position="827"/>
        <end position="899"/>
    </location>
</feature>
<gene>
    <name evidence="16" type="ORF">NV36_10695</name>
</gene>
<dbReference type="InterPro" id="IPR027268">
    <property type="entry name" value="Peptidase_M4/M1_CTD_sf"/>
</dbReference>
<comment type="similarity">
    <text evidence="3">Belongs to the peptidase M36 family.</text>
</comment>
<dbReference type="GO" id="GO:0008270">
    <property type="term" value="F:zinc ion binding"/>
    <property type="evidence" value="ECO:0007669"/>
    <property type="project" value="InterPro"/>
</dbReference>
<evidence type="ECO:0000256" key="5">
    <source>
        <dbReference type="ARBA" id="ARBA00022670"/>
    </source>
</evidence>
<dbReference type="GO" id="GO:0006508">
    <property type="term" value="P:proteolysis"/>
    <property type="evidence" value="ECO:0007669"/>
    <property type="project" value="UniProtKB-KW"/>
</dbReference>
<dbReference type="SUPFAM" id="SSF52025">
    <property type="entry name" value="PA domain"/>
    <property type="match status" value="1"/>
</dbReference>
<evidence type="ECO:0000313" key="17">
    <source>
        <dbReference type="Proteomes" id="UP000030140"/>
    </source>
</evidence>
<dbReference type="Pfam" id="PF02225">
    <property type="entry name" value="PA"/>
    <property type="match status" value="1"/>
</dbReference>
<proteinExistence type="inferred from homology"/>
<evidence type="ECO:0000256" key="8">
    <source>
        <dbReference type="ARBA" id="ARBA00022801"/>
    </source>
</evidence>
<keyword evidence="4" id="KW-0964">Secreted</keyword>
<keyword evidence="8" id="KW-0378">Hydrolase</keyword>
<evidence type="ECO:0000256" key="3">
    <source>
        <dbReference type="ARBA" id="ARBA00006006"/>
    </source>
</evidence>
<comment type="subcellular location">
    <subcellularLocation>
        <location evidence="2">Secreted</location>
    </subcellularLocation>
</comment>
<dbReference type="OrthoDB" id="5377264at2"/>
<evidence type="ECO:0000256" key="7">
    <source>
        <dbReference type="ARBA" id="ARBA00022729"/>
    </source>
</evidence>
<dbReference type="PANTHER" id="PTHR33478:SF1">
    <property type="entry name" value="EXTRACELLULAR METALLOPROTEINASE MEP"/>
    <property type="match status" value="1"/>
</dbReference>
<dbReference type="InterPro" id="IPR003137">
    <property type="entry name" value="PA_domain"/>
</dbReference>
<reference evidence="16 17" key="1">
    <citation type="submission" date="2014-10" db="EMBL/GenBank/DDBJ databases">
        <title>Draft genome sequence of the proteorhodopsin-containing marine bacterium Dokdonia donghaensis.</title>
        <authorList>
            <person name="Gomez-Consarnau L."/>
            <person name="Gonzalez J.M."/>
            <person name="Riedel T."/>
            <person name="Jaenicke S."/>
            <person name="Wagner-Doebler I."/>
            <person name="Fuhrman J.A."/>
        </authorList>
    </citation>
    <scope>NUCLEOTIDE SEQUENCE [LARGE SCALE GENOMIC DNA]</scope>
    <source>
        <strain evidence="16 17">DSW-1</strain>
    </source>
</reference>
<evidence type="ECO:0000256" key="10">
    <source>
        <dbReference type="ARBA" id="ARBA00023049"/>
    </source>
</evidence>
<feature type="region of interest" description="Disordered" evidence="12">
    <location>
        <begin position="788"/>
        <end position="808"/>
    </location>
</feature>
<feature type="chain" id="PRO_5001987823" description="Peptidase" evidence="13">
    <location>
        <begin position="23"/>
        <end position="900"/>
    </location>
</feature>
<dbReference type="NCBIfam" id="TIGR04183">
    <property type="entry name" value="Por_Secre_tail"/>
    <property type="match status" value="1"/>
</dbReference>
<evidence type="ECO:0008006" key="18">
    <source>
        <dbReference type="Google" id="ProtNLM"/>
    </source>
</evidence>
<dbReference type="GO" id="GO:0005615">
    <property type="term" value="C:extracellular space"/>
    <property type="evidence" value="ECO:0007669"/>
    <property type="project" value="InterPro"/>
</dbReference>
<accession>A0A0A2GVF3</accession>
<evidence type="ECO:0000259" key="14">
    <source>
        <dbReference type="Pfam" id="PF02225"/>
    </source>
</evidence>
<keyword evidence="7 13" id="KW-0732">Signal</keyword>
<sequence length="900" mass="96102">MFKHYSKFLAILFLFVAAGLQAQDYVTLLQEQLINQRSESGITTSDVDDLYVYSQSRTQKTGITHVYAGQKYNDISIFNAAVNGAFNGQELVYMTNTLEVNVASRVNATVPQLNPLQAAASAATRLGLGTGTFSIIETVTTKEFLLNTGNVSLEDVPVELVYVPVGDSLVLAWDLNIHTLDGKHWWSVRVDANSGEILDQNDWVVSCSFGTHNHKAVTSRKVKEENNFTLFKANQTNAALAGEQYFVYPLPLESPNHGDAALVVEPQDPVASPFGWHDTDGVEGAEFTITRGNNVYALDDTAGDNEETIGASPDGGDALNFDFPYNFDTNPVNMLDAATTNLFYWNNIVHDILYQYGFDEENGNFQQTNYTGMADGDDFVVADAQDGSGLNNANFATPPDGINPRMQMFLFSASGPPGDLVTITEGPLAGGYVGVPSQFGAPIPEEEALVADLALAIDDNSGADSTDELDACDVITNEADLVGKIAVLRRGACEFGVKVLAAENAGAVAVIVVNNVADAPIAMAPGAVGDQVTIPNLMVSLEDGEAIIAALIAGETINASVLFAGPYQVDGDLDNGIIAHEYGHGVSNRLTGGRNNSNCMRTCVQFDANGCVAGKATEVMSEGWSDYFGLMLTMEEGDTGADVRGIGTFAIGEDTDGGGIRPTPYSTDFAVNNSTYDSVAVFESTTAPHPVGYVWTTMIWDMTWNLIEEYGFDADIYNGTGGNNIALQLVIDGLKLQPCNPGFVDGRDAILAAVEMSPYLADEDEKAAVGCIIWNSFANRGLGWSADQGDWREREDGTSATDLPPDNLNPCNGPLSVAEVGDGVFSIFPNPTNGEINIAVATPQGAGTVKIVDINGRTVYSKDVVLQDTVRLQAEGLATGIYLLQVQTDLGTETTKLIIE</sequence>
<keyword evidence="11" id="KW-0865">Zymogen</keyword>
<protein>
    <recommendedName>
        <fullName evidence="18">Peptidase</fullName>
    </recommendedName>
</protein>
<dbReference type="Gene3D" id="3.50.30.30">
    <property type="match status" value="1"/>
</dbReference>
<dbReference type="KEGG" id="ddo:I597_1013"/>
<dbReference type="InterPro" id="IPR026444">
    <property type="entry name" value="Secre_tail"/>
</dbReference>
<dbReference type="AlphaFoldDB" id="A0A0A2GVF3"/>
<dbReference type="NCBIfam" id="NF038113">
    <property type="entry name" value="T9SSA_dep_M36"/>
    <property type="match status" value="1"/>
</dbReference>
<dbReference type="Pfam" id="PF18962">
    <property type="entry name" value="Por_Secre_tail"/>
    <property type="match status" value="1"/>
</dbReference>
<dbReference type="CDD" id="cd04818">
    <property type="entry name" value="PA_subtilisin_1"/>
    <property type="match status" value="1"/>
</dbReference>
<evidence type="ECO:0000256" key="6">
    <source>
        <dbReference type="ARBA" id="ARBA00022723"/>
    </source>
</evidence>
<dbReference type="InterPro" id="IPR001842">
    <property type="entry name" value="Peptidase_M36"/>
</dbReference>
<dbReference type="CDD" id="cd09596">
    <property type="entry name" value="M36"/>
    <property type="match status" value="1"/>
</dbReference>
<evidence type="ECO:0000256" key="13">
    <source>
        <dbReference type="SAM" id="SignalP"/>
    </source>
</evidence>
<comment type="caution">
    <text evidence="16">The sequence shown here is derived from an EMBL/GenBank/DDBJ whole genome shotgun (WGS) entry which is preliminary data.</text>
</comment>
<evidence type="ECO:0000256" key="4">
    <source>
        <dbReference type="ARBA" id="ARBA00022525"/>
    </source>
</evidence>
<evidence type="ECO:0000256" key="12">
    <source>
        <dbReference type="SAM" id="MobiDB-lite"/>
    </source>
</evidence>
<evidence type="ECO:0000259" key="15">
    <source>
        <dbReference type="Pfam" id="PF18962"/>
    </source>
</evidence>
<dbReference type="SUPFAM" id="SSF55486">
    <property type="entry name" value="Metalloproteases ('zincins'), catalytic domain"/>
    <property type="match status" value="1"/>
</dbReference>
<keyword evidence="5" id="KW-0645">Protease</keyword>
<dbReference type="Gene3D" id="1.10.390.10">
    <property type="entry name" value="Neutral Protease Domain 2"/>
    <property type="match status" value="1"/>
</dbReference>
<feature type="signal peptide" evidence="13">
    <location>
        <begin position="1"/>
        <end position="22"/>
    </location>
</feature>
<dbReference type="InterPro" id="IPR046450">
    <property type="entry name" value="PA_dom_sf"/>
</dbReference>